<reference evidence="8 11" key="3">
    <citation type="submission" date="2016-04" db="EMBL/GenBank/DDBJ databases">
        <title>Complete genome sequence of Thermococcus chitonophagus type strain GC74.</title>
        <authorList>
            <person name="Oger P.M."/>
        </authorList>
    </citation>
    <scope>NUCLEOTIDE SEQUENCE [LARGE SCALE GENOMIC DNA]</scope>
    <source>
        <strain evidence="8 11">GC74</strain>
    </source>
</reference>
<dbReference type="SUPFAM" id="SSF103481">
    <property type="entry name" value="Multidrug resistance efflux transporter EmrE"/>
    <property type="match status" value="2"/>
</dbReference>
<comment type="subcellular location">
    <subcellularLocation>
        <location evidence="1">Cell membrane</location>
        <topology evidence="1">Multi-pass membrane protein</topology>
    </subcellularLocation>
</comment>
<dbReference type="Proteomes" id="UP000093069">
    <property type="component" value="Chromosome I"/>
</dbReference>
<dbReference type="InterPro" id="IPR000620">
    <property type="entry name" value="EamA_dom"/>
</dbReference>
<evidence type="ECO:0000256" key="2">
    <source>
        <dbReference type="ARBA" id="ARBA00022475"/>
    </source>
</evidence>
<reference evidence="10" key="2">
    <citation type="submission" date="2016-01" db="EMBL/GenBank/DDBJ databases">
        <authorList>
            <person name="Vorgias C.E."/>
        </authorList>
    </citation>
    <scope>NUCLEOTIDE SEQUENCE [LARGE SCALE GENOMIC DNA]</scope>
</reference>
<feature type="domain" description="EamA" evidence="7">
    <location>
        <begin position="8"/>
        <end position="133"/>
    </location>
</feature>
<proteinExistence type="predicted"/>
<dbReference type="RefSeq" id="WP_068577899.1">
    <property type="nucleotide sequence ID" value="NZ_CP015193.1"/>
</dbReference>
<evidence type="ECO:0000256" key="5">
    <source>
        <dbReference type="ARBA" id="ARBA00023136"/>
    </source>
</evidence>
<dbReference type="InterPro" id="IPR037185">
    <property type="entry name" value="EmrE-like"/>
</dbReference>
<keyword evidence="5 6" id="KW-0472">Membrane</keyword>
<evidence type="ECO:0000313" key="8">
    <source>
        <dbReference type="EMBL" id="ASJ17459.1"/>
    </source>
</evidence>
<feature type="transmembrane region" description="Helical" evidence="6">
    <location>
        <begin position="91"/>
        <end position="110"/>
    </location>
</feature>
<evidence type="ECO:0000313" key="11">
    <source>
        <dbReference type="Proteomes" id="UP000250189"/>
    </source>
</evidence>
<organism evidence="9 10">
    <name type="scientific">Thermococcus chitonophagus</name>
    <dbReference type="NCBI Taxonomy" id="54262"/>
    <lineage>
        <taxon>Archaea</taxon>
        <taxon>Methanobacteriati</taxon>
        <taxon>Methanobacteriota</taxon>
        <taxon>Thermococci</taxon>
        <taxon>Thermococcales</taxon>
        <taxon>Thermococcaceae</taxon>
        <taxon>Thermococcus</taxon>
    </lineage>
</organism>
<evidence type="ECO:0000259" key="7">
    <source>
        <dbReference type="Pfam" id="PF00892"/>
    </source>
</evidence>
<keyword evidence="3 6" id="KW-0812">Transmembrane</keyword>
<sequence length="280" mass="31237">MEEKTRASLILLSLSVIWGSTFPIMKVAVASFPPLTFIALRFWTASVIMFISLRKKLKRHQVIPGLILGITLFLGHGFQIVGLKYTTASNSAFITSLYVVFTPFVAYLILRKGIKAEDSIALSLAIIGLYLISNARLSLNYGDLLTMIAALSFAFQIVLVEYFSRYGIGIAFWQVFWNAMLSTSYALIVEGLQMPKESVLLAILYTGIFATALAFFAQVKYQPKVEPYRAAILYSAEPVFGHLFSLITLGEVLSIKGYLGALLIMSAIWIELYKEKLNRD</sequence>
<evidence type="ECO:0000256" key="4">
    <source>
        <dbReference type="ARBA" id="ARBA00022989"/>
    </source>
</evidence>
<keyword evidence="11" id="KW-1185">Reference proteome</keyword>
<feature type="transmembrane region" description="Helical" evidence="6">
    <location>
        <begin position="170"/>
        <end position="188"/>
    </location>
</feature>
<accession>A0A160VU52</accession>
<dbReference type="GO" id="GO:0005886">
    <property type="term" value="C:plasma membrane"/>
    <property type="evidence" value="ECO:0007669"/>
    <property type="project" value="UniProtKB-SubCell"/>
</dbReference>
<dbReference type="STRING" id="54262.CHITON_1327"/>
<gene>
    <name evidence="8" type="ORF">A3L04_10450</name>
    <name evidence="9" type="ORF">CHITON_1327</name>
</gene>
<dbReference type="PANTHER" id="PTHR42920">
    <property type="entry name" value="OS03G0707200 PROTEIN-RELATED"/>
    <property type="match status" value="1"/>
</dbReference>
<keyword evidence="2" id="KW-1003">Cell membrane</keyword>
<evidence type="ECO:0000256" key="3">
    <source>
        <dbReference type="ARBA" id="ARBA00022692"/>
    </source>
</evidence>
<evidence type="ECO:0000313" key="9">
    <source>
        <dbReference type="EMBL" id="CUX78106.1"/>
    </source>
</evidence>
<name>A0A160VU52_9EURY</name>
<dbReference type="EMBL" id="LN999010">
    <property type="protein sequence ID" value="CUX78106.1"/>
    <property type="molecule type" value="Genomic_DNA"/>
</dbReference>
<dbReference type="GeneID" id="33323006"/>
<dbReference type="KEGG" id="tch:CHITON_1327"/>
<feature type="domain" description="EamA" evidence="7">
    <location>
        <begin position="141"/>
        <end position="270"/>
    </location>
</feature>
<evidence type="ECO:0000256" key="6">
    <source>
        <dbReference type="SAM" id="Phobius"/>
    </source>
</evidence>
<dbReference type="Proteomes" id="UP000250189">
    <property type="component" value="Chromosome"/>
</dbReference>
<dbReference type="AlphaFoldDB" id="A0A160VU52"/>
<reference evidence="9" key="1">
    <citation type="submission" date="2016-01" db="EMBL/GenBank/DDBJ databases">
        <authorList>
            <person name="Oliw E.H."/>
        </authorList>
    </citation>
    <scope>NUCLEOTIDE SEQUENCE</scope>
    <source>
        <strain evidence="9">1</strain>
    </source>
</reference>
<keyword evidence="4 6" id="KW-1133">Transmembrane helix</keyword>
<dbReference type="InterPro" id="IPR051258">
    <property type="entry name" value="Diverse_Substrate_Transporter"/>
</dbReference>
<feature type="transmembrane region" description="Helical" evidence="6">
    <location>
        <begin position="65"/>
        <end position="85"/>
    </location>
</feature>
<evidence type="ECO:0000256" key="1">
    <source>
        <dbReference type="ARBA" id="ARBA00004651"/>
    </source>
</evidence>
<feature type="transmembrane region" description="Helical" evidence="6">
    <location>
        <begin position="255"/>
        <end position="273"/>
    </location>
</feature>
<feature type="transmembrane region" description="Helical" evidence="6">
    <location>
        <begin position="144"/>
        <end position="163"/>
    </location>
</feature>
<dbReference type="PANTHER" id="PTHR42920:SF5">
    <property type="entry name" value="EAMA DOMAIN-CONTAINING PROTEIN"/>
    <property type="match status" value="1"/>
</dbReference>
<feature type="transmembrane region" description="Helical" evidence="6">
    <location>
        <begin position="35"/>
        <end position="53"/>
    </location>
</feature>
<feature type="transmembrane region" description="Helical" evidence="6">
    <location>
        <begin position="200"/>
        <end position="219"/>
    </location>
</feature>
<dbReference type="Pfam" id="PF00892">
    <property type="entry name" value="EamA"/>
    <property type="match status" value="2"/>
</dbReference>
<protein>
    <submittedName>
        <fullName evidence="8 9">Permease</fullName>
    </submittedName>
</protein>
<evidence type="ECO:0000313" key="10">
    <source>
        <dbReference type="Proteomes" id="UP000093069"/>
    </source>
</evidence>
<dbReference type="EMBL" id="CP015193">
    <property type="protein sequence ID" value="ASJ17459.1"/>
    <property type="molecule type" value="Genomic_DNA"/>
</dbReference>
<dbReference type="OrthoDB" id="17861at2157"/>